<evidence type="ECO:0000313" key="2">
    <source>
        <dbReference type="EMBL" id="GDY60605.1"/>
    </source>
</evidence>
<dbReference type="RefSeq" id="WP_344598275.1">
    <property type="nucleotide sequence ID" value="NZ_BAAASO010000065.1"/>
</dbReference>
<name>A0A4D4LI25_STRVO</name>
<feature type="region of interest" description="Disordered" evidence="1">
    <location>
        <begin position="27"/>
        <end position="49"/>
    </location>
</feature>
<feature type="compositionally biased region" description="Basic and acidic residues" evidence="1">
    <location>
        <begin position="37"/>
        <end position="49"/>
    </location>
</feature>
<sequence length="195" mass="20707">MDGGTASVLAGLAALVSGVTVAVIGKKGSSDTTRQTATHDYRKQRRGDRQPAYEAFATNVRAFASTAIDKGNELKAATAAGAEPIPQPQIAEFLDMGEVFADSAMRVRLLGPKEVADAVEDVLSACADVVATLSGYANLVHAFPGFPVDEMNIIHVGQFHTYGEVIAASQRLQVSVQRFLETARAHMDSWDGETI</sequence>
<protein>
    <submittedName>
        <fullName evidence="2">Uncharacterized protein</fullName>
    </submittedName>
</protein>
<accession>A0A4D4LI25</accession>
<evidence type="ECO:0000256" key="1">
    <source>
        <dbReference type="SAM" id="MobiDB-lite"/>
    </source>
</evidence>
<gene>
    <name evidence="2" type="ORF">SVIO_112280</name>
</gene>
<keyword evidence="3" id="KW-1185">Reference proteome</keyword>
<dbReference type="Proteomes" id="UP000301309">
    <property type="component" value="Unassembled WGS sequence"/>
</dbReference>
<reference evidence="2 3" key="1">
    <citation type="journal article" date="2020" name="Int. J. Syst. Evol. Microbiol.">
        <title>Reclassification of Streptomyces castelarensis and Streptomyces sporoclivatus as later heterotypic synonyms of Streptomyces antimycoticus.</title>
        <authorList>
            <person name="Komaki H."/>
            <person name="Tamura T."/>
        </authorList>
    </citation>
    <scope>NUCLEOTIDE SEQUENCE [LARGE SCALE GENOMIC DNA]</scope>
    <source>
        <strain evidence="2 3">NBRC 13459</strain>
    </source>
</reference>
<organism evidence="2 3">
    <name type="scientific">Streptomyces violaceusniger</name>
    <dbReference type="NCBI Taxonomy" id="68280"/>
    <lineage>
        <taxon>Bacteria</taxon>
        <taxon>Bacillati</taxon>
        <taxon>Actinomycetota</taxon>
        <taxon>Actinomycetes</taxon>
        <taxon>Kitasatosporales</taxon>
        <taxon>Streptomycetaceae</taxon>
        <taxon>Streptomyces</taxon>
        <taxon>Streptomyces violaceusniger group</taxon>
    </lineage>
</organism>
<proteinExistence type="predicted"/>
<comment type="caution">
    <text evidence="2">The sequence shown here is derived from an EMBL/GenBank/DDBJ whole genome shotgun (WGS) entry which is preliminary data.</text>
</comment>
<dbReference type="AlphaFoldDB" id="A0A4D4LI25"/>
<dbReference type="EMBL" id="BJHW01000003">
    <property type="protein sequence ID" value="GDY60605.1"/>
    <property type="molecule type" value="Genomic_DNA"/>
</dbReference>
<evidence type="ECO:0000313" key="3">
    <source>
        <dbReference type="Proteomes" id="UP000301309"/>
    </source>
</evidence>